<feature type="compositionally biased region" description="Basic and acidic residues" evidence="6">
    <location>
        <begin position="38"/>
        <end position="52"/>
    </location>
</feature>
<sequence>MSYYKKKLEGITTNNALLELWKDAYSKKVLQQAKKNNKSNDSDSNSDKKNDNSECTSKIVIGGPTNEEEAIEVLRKGGDPIKQKKIISIRVIQAIRIIFENDKKKMELLDNALQQQPQQKASSTKNQQQRQQLSLVFTSPPSKISLESSPEGLLTPERRNYLIRIEKLKLQSEETKYSKITTNIKDQRQEDDITTKSMTYAASVGINMIVAPISFGTFMFFFSGGVFDFFFPPNTDGDDFNTKNLNPTGVDIKRVIIGVISGVIMMIIEMLLFVIRTHEFDHYTTKKKNKRGIEPFGVYSSKSNKIYTTDNPDISKNNITSSNNNKTKNNTSSTVSSKDKKNS</sequence>
<dbReference type="GO" id="GO:0070072">
    <property type="term" value="P:vacuolar proton-transporting V-type ATPase complex assembly"/>
    <property type="evidence" value="ECO:0007669"/>
    <property type="project" value="InterPro"/>
</dbReference>
<evidence type="ECO:0000256" key="2">
    <source>
        <dbReference type="ARBA" id="ARBA00022692"/>
    </source>
</evidence>
<feature type="transmembrane region" description="Helical" evidence="7">
    <location>
        <begin position="198"/>
        <end position="222"/>
    </location>
</feature>
<dbReference type="GO" id="GO:0005789">
    <property type="term" value="C:endoplasmic reticulum membrane"/>
    <property type="evidence" value="ECO:0007669"/>
    <property type="project" value="UniProtKB-SubCell"/>
</dbReference>
<evidence type="ECO:0000256" key="3">
    <source>
        <dbReference type="ARBA" id="ARBA00022824"/>
    </source>
</evidence>
<protein>
    <submittedName>
        <fullName evidence="8">Uncharacterized protein</fullName>
    </submittedName>
</protein>
<feature type="region of interest" description="Disordered" evidence="6">
    <location>
        <begin position="32"/>
        <end position="61"/>
    </location>
</feature>
<reference evidence="8 9" key="1">
    <citation type="submission" date="2016-09" db="EMBL/GenBank/DDBJ databases">
        <title>Extensive genetic diversity and differential bi-allelic expression allows diatom success in the polar Southern Ocean.</title>
        <authorList>
            <consortium name="DOE Joint Genome Institute"/>
            <person name="Mock T."/>
            <person name="Otillar R.P."/>
            <person name="Strauss J."/>
            <person name="Dupont C."/>
            <person name="Frickenhaus S."/>
            <person name="Maumus F."/>
            <person name="Mcmullan M."/>
            <person name="Sanges R."/>
            <person name="Schmutz J."/>
            <person name="Toseland A."/>
            <person name="Valas R."/>
            <person name="Veluchamy A."/>
            <person name="Ward B.J."/>
            <person name="Allen A."/>
            <person name="Barry K."/>
            <person name="Falciatore A."/>
            <person name="Ferrante M."/>
            <person name="Fortunato A.E."/>
            <person name="Gloeckner G."/>
            <person name="Gruber A."/>
            <person name="Hipkin R."/>
            <person name="Janech M."/>
            <person name="Kroth P."/>
            <person name="Leese F."/>
            <person name="Lindquist E."/>
            <person name="Lyon B.R."/>
            <person name="Martin J."/>
            <person name="Mayer C."/>
            <person name="Parker M."/>
            <person name="Quesneville H."/>
            <person name="Raymond J."/>
            <person name="Uhlig C."/>
            <person name="Valentin K.U."/>
            <person name="Worden A.Z."/>
            <person name="Armbrust E.V."/>
            <person name="Bowler C."/>
            <person name="Green B."/>
            <person name="Moulton V."/>
            <person name="Van Oosterhout C."/>
            <person name="Grigoriev I."/>
        </authorList>
    </citation>
    <scope>NUCLEOTIDE SEQUENCE [LARGE SCALE GENOMIC DNA]</scope>
    <source>
        <strain evidence="8 9">CCMP1102</strain>
    </source>
</reference>
<feature type="compositionally biased region" description="Low complexity" evidence="6">
    <location>
        <begin position="315"/>
        <end position="336"/>
    </location>
</feature>
<feature type="compositionally biased region" description="Polar residues" evidence="6">
    <location>
        <begin position="303"/>
        <end position="314"/>
    </location>
</feature>
<dbReference type="PANTHER" id="PTHR31394:SF1">
    <property type="entry name" value="TRANSMEMBRANE PROTEIN 199"/>
    <property type="match status" value="1"/>
</dbReference>
<keyword evidence="3" id="KW-0256">Endoplasmic reticulum</keyword>
<feature type="region of interest" description="Disordered" evidence="6">
    <location>
        <begin position="112"/>
        <end position="133"/>
    </location>
</feature>
<dbReference type="InParanoid" id="A0A1E7FTJ0"/>
<feature type="transmembrane region" description="Helical" evidence="7">
    <location>
        <begin position="255"/>
        <end position="275"/>
    </location>
</feature>
<evidence type="ECO:0000313" key="9">
    <source>
        <dbReference type="Proteomes" id="UP000095751"/>
    </source>
</evidence>
<keyword evidence="5 7" id="KW-0472">Membrane</keyword>
<feature type="region of interest" description="Disordered" evidence="6">
    <location>
        <begin position="303"/>
        <end position="343"/>
    </location>
</feature>
<dbReference type="KEGG" id="fcy:FRACYDRAFT_267935"/>
<proteinExistence type="predicted"/>
<dbReference type="Pfam" id="PF11712">
    <property type="entry name" value="Vma12"/>
    <property type="match status" value="1"/>
</dbReference>
<evidence type="ECO:0000256" key="7">
    <source>
        <dbReference type="SAM" id="Phobius"/>
    </source>
</evidence>
<evidence type="ECO:0000256" key="5">
    <source>
        <dbReference type="ARBA" id="ARBA00023136"/>
    </source>
</evidence>
<dbReference type="OrthoDB" id="46961at2759"/>
<dbReference type="Proteomes" id="UP000095751">
    <property type="component" value="Unassembled WGS sequence"/>
</dbReference>
<evidence type="ECO:0000256" key="1">
    <source>
        <dbReference type="ARBA" id="ARBA00004477"/>
    </source>
</evidence>
<comment type="subcellular location">
    <subcellularLocation>
        <location evidence="1">Endoplasmic reticulum membrane</location>
        <topology evidence="1">Multi-pass membrane protein</topology>
    </subcellularLocation>
</comment>
<accession>A0A1E7FTJ0</accession>
<keyword evidence="2 7" id="KW-0812">Transmembrane</keyword>
<organism evidence="8 9">
    <name type="scientific">Fragilariopsis cylindrus CCMP1102</name>
    <dbReference type="NCBI Taxonomy" id="635003"/>
    <lineage>
        <taxon>Eukaryota</taxon>
        <taxon>Sar</taxon>
        <taxon>Stramenopiles</taxon>
        <taxon>Ochrophyta</taxon>
        <taxon>Bacillariophyta</taxon>
        <taxon>Bacillariophyceae</taxon>
        <taxon>Bacillariophycidae</taxon>
        <taxon>Bacillariales</taxon>
        <taxon>Bacillariaceae</taxon>
        <taxon>Fragilariopsis</taxon>
    </lineage>
</organism>
<name>A0A1E7FTJ0_9STRA</name>
<gene>
    <name evidence="8" type="ORF">FRACYDRAFT_267935</name>
</gene>
<evidence type="ECO:0000313" key="8">
    <source>
        <dbReference type="EMBL" id="OEU21491.1"/>
    </source>
</evidence>
<keyword evidence="4 7" id="KW-1133">Transmembrane helix</keyword>
<dbReference type="EMBL" id="KV784354">
    <property type="protein sequence ID" value="OEU21491.1"/>
    <property type="molecule type" value="Genomic_DNA"/>
</dbReference>
<dbReference type="PANTHER" id="PTHR31394">
    <property type="entry name" value="TRANSMEMBRANE PROTEIN 199"/>
    <property type="match status" value="1"/>
</dbReference>
<keyword evidence="9" id="KW-1185">Reference proteome</keyword>
<dbReference type="AlphaFoldDB" id="A0A1E7FTJ0"/>
<evidence type="ECO:0000256" key="6">
    <source>
        <dbReference type="SAM" id="MobiDB-lite"/>
    </source>
</evidence>
<evidence type="ECO:0000256" key="4">
    <source>
        <dbReference type="ARBA" id="ARBA00022989"/>
    </source>
</evidence>
<dbReference type="InterPro" id="IPR021013">
    <property type="entry name" value="ATPase_Vma12"/>
</dbReference>